<dbReference type="Gene3D" id="3.40.1010.10">
    <property type="entry name" value="Cobalt-precorrin-4 Transmethylase, Domain 1"/>
    <property type="match status" value="1"/>
</dbReference>
<dbReference type="InterPro" id="IPR014776">
    <property type="entry name" value="4pyrrole_Mease_sub2"/>
</dbReference>
<dbReference type="EMBL" id="JABXWR010000001">
    <property type="protein sequence ID" value="NVO67911.1"/>
    <property type="molecule type" value="Genomic_DNA"/>
</dbReference>
<comment type="similarity">
    <text evidence="6">Belongs to the precorrin methyltransferase family.</text>
</comment>
<accession>A0A7K4HRM8</accession>
<dbReference type="NCBIfam" id="NF004060">
    <property type="entry name" value="PRK05576.1-3"/>
    <property type="match status" value="1"/>
</dbReference>
<dbReference type="InterPro" id="IPR012382">
    <property type="entry name" value="CobI/CbiL"/>
</dbReference>
<gene>
    <name evidence="8" type="ORF">HWN36_11485</name>
</gene>
<dbReference type="InterPro" id="IPR000878">
    <property type="entry name" value="4pyrrol_Mease"/>
</dbReference>
<dbReference type="SUPFAM" id="SSF53790">
    <property type="entry name" value="Tetrapyrrole methylase"/>
    <property type="match status" value="1"/>
</dbReference>
<dbReference type="GO" id="GO:0043781">
    <property type="term" value="F:cobalt-factor II C20-methyltransferase activity"/>
    <property type="evidence" value="ECO:0007669"/>
    <property type="project" value="UniProtKB-EC"/>
</dbReference>
<keyword evidence="2" id="KW-0169">Cobalamin biosynthesis</keyword>
<evidence type="ECO:0000256" key="3">
    <source>
        <dbReference type="ARBA" id="ARBA00022603"/>
    </source>
</evidence>
<dbReference type="GO" id="GO:0032259">
    <property type="term" value="P:methylation"/>
    <property type="evidence" value="ECO:0007669"/>
    <property type="project" value="UniProtKB-KW"/>
</dbReference>
<reference evidence="8 9" key="1">
    <citation type="submission" date="2020-06" db="EMBL/GenBank/DDBJ databases">
        <title>Methanofollis fontis sp. nov., a methanogen isolated from marine sediments near a cold seep at Four-Way Closure Ridge offshore southwestern Taiwan.</title>
        <authorList>
            <person name="Chen S.-C."/>
            <person name="Teng N.-H."/>
            <person name="Lin Y.-S."/>
            <person name="Lai M.-C."/>
            <person name="Chen H.-H."/>
            <person name="Wang C.-C."/>
        </authorList>
    </citation>
    <scope>NUCLEOTIDE SEQUENCE [LARGE SCALE GENOMIC DNA]</scope>
    <source>
        <strain evidence="8 9">DSM 2702</strain>
    </source>
</reference>
<dbReference type="PANTHER" id="PTHR43467">
    <property type="entry name" value="COBALT-PRECORRIN-2 C(20)-METHYLTRANSFERASE"/>
    <property type="match status" value="1"/>
</dbReference>
<dbReference type="InterPro" id="IPR035996">
    <property type="entry name" value="4pyrrol_Methylase_sf"/>
</dbReference>
<dbReference type="Proteomes" id="UP000570823">
    <property type="component" value="Unassembled WGS sequence"/>
</dbReference>
<comment type="caution">
    <text evidence="8">The sequence shown here is derived from an EMBL/GenBank/DDBJ whole genome shotgun (WGS) entry which is preliminary data.</text>
</comment>
<dbReference type="GO" id="GO:0009236">
    <property type="term" value="P:cobalamin biosynthetic process"/>
    <property type="evidence" value="ECO:0007669"/>
    <property type="project" value="UniProtKB-UniRule"/>
</dbReference>
<evidence type="ECO:0000256" key="6">
    <source>
        <dbReference type="PIRNR" id="PIRNR036427"/>
    </source>
</evidence>
<dbReference type="Pfam" id="PF00590">
    <property type="entry name" value="TP_methylase"/>
    <property type="match status" value="1"/>
</dbReference>
<evidence type="ECO:0000313" key="9">
    <source>
        <dbReference type="Proteomes" id="UP000570823"/>
    </source>
</evidence>
<keyword evidence="4 8" id="KW-0808">Transferase</keyword>
<evidence type="ECO:0000256" key="1">
    <source>
        <dbReference type="ARBA" id="ARBA00004953"/>
    </source>
</evidence>
<evidence type="ECO:0000256" key="4">
    <source>
        <dbReference type="ARBA" id="ARBA00022679"/>
    </source>
</evidence>
<dbReference type="GO" id="GO:0030788">
    <property type="term" value="F:precorrin-2 C20-methyltransferase activity"/>
    <property type="evidence" value="ECO:0007669"/>
    <property type="project" value="InterPro"/>
</dbReference>
<dbReference type="RefSeq" id="WP_176789511.1">
    <property type="nucleotide sequence ID" value="NZ_JABXWR010000001.1"/>
</dbReference>
<evidence type="ECO:0000256" key="2">
    <source>
        <dbReference type="ARBA" id="ARBA00022573"/>
    </source>
</evidence>
<comment type="pathway">
    <text evidence="1">Cofactor biosynthesis; adenosylcobalamin biosynthesis.</text>
</comment>
<feature type="domain" description="Tetrapyrrole methylase" evidence="7">
    <location>
        <begin position="1"/>
        <end position="182"/>
    </location>
</feature>
<evidence type="ECO:0000259" key="7">
    <source>
        <dbReference type="Pfam" id="PF00590"/>
    </source>
</evidence>
<name>A0A7K4HRM8_9EURY</name>
<evidence type="ECO:0000313" key="8">
    <source>
        <dbReference type="EMBL" id="NVO67911.1"/>
    </source>
</evidence>
<dbReference type="CDD" id="cd11645">
    <property type="entry name" value="Precorrin_2_C20_MT"/>
    <property type="match status" value="1"/>
</dbReference>
<protein>
    <submittedName>
        <fullName evidence="8">Cobalt-factor II C(20)-methyltransferase</fullName>
        <ecNumber evidence="8">2.1.1.151</ecNumber>
    </submittedName>
</protein>
<dbReference type="Gene3D" id="3.30.950.10">
    <property type="entry name" value="Methyltransferase, Cobalt-precorrin-4 Transmethylase, Domain 2"/>
    <property type="match status" value="1"/>
</dbReference>
<organism evidence="8 9">
    <name type="scientific">Methanofollis tationis</name>
    <dbReference type="NCBI Taxonomy" id="81417"/>
    <lineage>
        <taxon>Archaea</taxon>
        <taxon>Methanobacteriati</taxon>
        <taxon>Methanobacteriota</taxon>
        <taxon>Stenosarchaea group</taxon>
        <taxon>Methanomicrobia</taxon>
        <taxon>Methanomicrobiales</taxon>
        <taxon>Methanomicrobiaceae</taxon>
        <taxon>Methanofollis</taxon>
    </lineage>
</organism>
<keyword evidence="5" id="KW-0949">S-adenosyl-L-methionine</keyword>
<evidence type="ECO:0000256" key="5">
    <source>
        <dbReference type="ARBA" id="ARBA00022691"/>
    </source>
</evidence>
<dbReference type="InterPro" id="IPR014777">
    <property type="entry name" value="4pyrrole_Mease_sub1"/>
</dbReference>
<keyword evidence="9" id="KW-1185">Reference proteome</keyword>
<dbReference type="EC" id="2.1.1.151" evidence="8"/>
<dbReference type="OrthoDB" id="23546at2157"/>
<keyword evidence="3 8" id="KW-0489">Methyltransferase</keyword>
<sequence>MLVGVGIGPGDPELLTVRAVRLIKEADAVFVPGRVAAAIIAPYRTDVQVLSFPMTDDEDYIARCIEENAERIAPHARSGLSVFCILGDPNFYGTFSRLTAVLTARHPDIACATVPGISAITAFASAAGVSLAGGVGVSDGSPESSRLLLKVKRPKETAERLREEGFDEFVLVERMYMEGERICRGDDLPEESSYFSVLFARKNA</sequence>
<dbReference type="PANTHER" id="PTHR43467:SF2">
    <property type="entry name" value="COBALT-PRECORRIN-2 C(20)-METHYLTRANSFERASE"/>
    <property type="match status" value="1"/>
</dbReference>
<dbReference type="AlphaFoldDB" id="A0A7K4HRM8"/>
<proteinExistence type="inferred from homology"/>
<dbReference type="PIRSF" id="PIRSF036427">
    <property type="entry name" value="Precrrn-2_mtase"/>
    <property type="match status" value="1"/>
</dbReference>